<dbReference type="Pfam" id="PF09339">
    <property type="entry name" value="HTH_IclR"/>
    <property type="match status" value="1"/>
</dbReference>
<evidence type="ECO:0000313" key="3">
    <source>
        <dbReference type="EMBL" id="RKN35720.1"/>
    </source>
</evidence>
<dbReference type="CDD" id="cd00090">
    <property type="entry name" value="HTH_ARSR"/>
    <property type="match status" value="1"/>
</dbReference>
<dbReference type="Gene3D" id="1.10.10.10">
    <property type="entry name" value="Winged helix-like DNA-binding domain superfamily/Winged helix DNA-binding domain"/>
    <property type="match status" value="1"/>
</dbReference>
<reference evidence="3 4" key="1">
    <citation type="submission" date="2018-09" db="EMBL/GenBank/DDBJ databases">
        <title>Micromonospora sp. nov. MS1-9, isolated from a root of Musa sp.</title>
        <authorList>
            <person name="Kuncharoen N."/>
            <person name="Kudo T."/>
            <person name="Ohkuma M."/>
            <person name="Yuki M."/>
            <person name="Tanasupawat S."/>
        </authorList>
    </citation>
    <scope>NUCLEOTIDE SEQUENCE [LARGE SCALE GENOMIC DNA]</scope>
    <source>
        <strain evidence="3 4">MS1-9</strain>
    </source>
</reference>
<feature type="region of interest" description="Disordered" evidence="1">
    <location>
        <begin position="105"/>
        <end position="125"/>
    </location>
</feature>
<dbReference type="GO" id="GO:0003677">
    <property type="term" value="F:DNA binding"/>
    <property type="evidence" value="ECO:0007669"/>
    <property type="project" value="InterPro"/>
</dbReference>
<organism evidence="3 4">
    <name type="scientific">Micromonospora musae</name>
    <dbReference type="NCBI Taxonomy" id="1894970"/>
    <lineage>
        <taxon>Bacteria</taxon>
        <taxon>Bacillati</taxon>
        <taxon>Actinomycetota</taxon>
        <taxon>Actinomycetes</taxon>
        <taxon>Micromonosporales</taxon>
        <taxon>Micromonosporaceae</taxon>
        <taxon>Micromonospora</taxon>
    </lineage>
</organism>
<accession>A0A3A9YEP9</accession>
<evidence type="ECO:0000313" key="4">
    <source>
        <dbReference type="Proteomes" id="UP000275865"/>
    </source>
</evidence>
<feature type="domain" description="HTH iclR-type" evidence="2">
    <location>
        <begin position="63"/>
        <end position="106"/>
    </location>
</feature>
<protein>
    <submittedName>
        <fullName evidence="3">ArsR family transcriptional regulator</fullName>
    </submittedName>
</protein>
<evidence type="ECO:0000259" key="2">
    <source>
        <dbReference type="Pfam" id="PF09339"/>
    </source>
</evidence>
<dbReference type="InterPro" id="IPR005471">
    <property type="entry name" value="Tscrpt_reg_IclR_N"/>
</dbReference>
<name>A0A3A9YEP9_9ACTN</name>
<gene>
    <name evidence="3" type="ORF">D7044_05285</name>
</gene>
<dbReference type="AlphaFoldDB" id="A0A3A9YEP9"/>
<dbReference type="InterPro" id="IPR036388">
    <property type="entry name" value="WH-like_DNA-bd_sf"/>
</dbReference>
<dbReference type="InterPro" id="IPR036390">
    <property type="entry name" value="WH_DNA-bd_sf"/>
</dbReference>
<sequence>MPEEIVGEGAGVEVGDDTGDVAAVADVGHHLRRSFFTIFIVYIGSVSSHVSYGALAVPTRRHLLDVLREQRRPMGLRELATITGLHANTVRFHLDVLTSAGFVAREQGPPTGPGRPATLYRSTSPGTSGGGYRLLVGILADRLAEADTEGLAEEAGRKWLDASAAADPPPEGDPLGTATTRSVALFTELGFAPTAETSTSGSRIELRACPFIDEARKHPDVVCGVHRGLLRGVAEAVTPAGLTTRLTPFARPGVCLAEIIR</sequence>
<dbReference type="SUPFAM" id="SSF46785">
    <property type="entry name" value="Winged helix' DNA-binding domain"/>
    <property type="match status" value="1"/>
</dbReference>
<comment type="caution">
    <text evidence="3">The sequence shown here is derived from an EMBL/GenBank/DDBJ whole genome shotgun (WGS) entry which is preliminary data.</text>
</comment>
<dbReference type="InterPro" id="IPR011991">
    <property type="entry name" value="ArsR-like_HTH"/>
</dbReference>
<dbReference type="EMBL" id="RAZT01000002">
    <property type="protein sequence ID" value="RKN35720.1"/>
    <property type="molecule type" value="Genomic_DNA"/>
</dbReference>
<evidence type="ECO:0000256" key="1">
    <source>
        <dbReference type="SAM" id="MobiDB-lite"/>
    </source>
</evidence>
<proteinExistence type="predicted"/>
<dbReference type="GO" id="GO:0006355">
    <property type="term" value="P:regulation of DNA-templated transcription"/>
    <property type="evidence" value="ECO:0007669"/>
    <property type="project" value="InterPro"/>
</dbReference>
<dbReference type="Proteomes" id="UP000275865">
    <property type="component" value="Unassembled WGS sequence"/>
</dbReference>